<dbReference type="PANTHER" id="PTHR10885">
    <property type="entry name" value="ISOPENTENYL-DIPHOSPHATE DELTA-ISOMERASE"/>
    <property type="match status" value="1"/>
</dbReference>
<dbReference type="EMBL" id="NMQW01000020">
    <property type="protein sequence ID" value="OXM85544.1"/>
    <property type="molecule type" value="Genomic_DNA"/>
</dbReference>
<dbReference type="GO" id="GO:0016787">
    <property type="term" value="F:hydrolase activity"/>
    <property type="evidence" value="ECO:0007669"/>
    <property type="project" value="UniProtKB-KW"/>
</dbReference>
<sequence length="221" mass="25154">MNKQQELFDIFDAQMNPIGIAPRHEVHRKGYWHQTFQCWIVSSFADETAIGPDSSKPALLFQMRHPDKDTFPGLLDISCAGHLLAGEQVEDGLRELVEELGVEVVFEQLLPCGSYREEQYISPNLIDRELCHVFILPREQALKDYRLQEDEVTGLYRIGLADVRLLAQGKAEHIVAEGVETDAEGKLVPVRRTFGQADFVPHAPSYYELVLKGAERLFFKE</sequence>
<proteinExistence type="predicted"/>
<accession>A0A229UQA6</accession>
<dbReference type="PROSITE" id="PS51462">
    <property type="entry name" value="NUDIX"/>
    <property type="match status" value="1"/>
</dbReference>
<comment type="caution">
    <text evidence="2">The sequence shown here is derived from an EMBL/GenBank/DDBJ whole genome shotgun (WGS) entry which is preliminary data.</text>
</comment>
<dbReference type="AlphaFoldDB" id="A0A229UQA6"/>
<gene>
    <name evidence="2" type="ORF">CF651_14225</name>
</gene>
<dbReference type="SUPFAM" id="SSF55811">
    <property type="entry name" value="Nudix"/>
    <property type="match status" value="1"/>
</dbReference>
<reference evidence="2 3" key="1">
    <citation type="submission" date="2017-07" db="EMBL/GenBank/DDBJ databases">
        <title>Genome sequencing and assembly of Paenibacillus rigui.</title>
        <authorList>
            <person name="Mayilraj S."/>
        </authorList>
    </citation>
    <scope>NUCLEOTIDE SEQUENCE [LARGE SCALE GENOMIC DNA]</scope>
    <source>
        <strain evidence="2 3">JCM 16352</strain>
    </source>
</reference>
<keyword evidence="2" id="KW-0378">Hydrolase</keyword>
<protein>
    <submittedName>
        <fullName evidence="2">Hydrolase</fullName>
    </submittedName>
</protein>
<dbReference type="CDD" id="cd04692">
    <property type="entry name" value="NUDIX_Hydrolase"/>
    <property type="match status" value="1"/>
</dbReference>
<keyword evidence="3" id="KW-1185">Reference proteome</keyword>
<evidence type="ECO:0000259" key="1">
    <source>
        <dbReference type="PROSITE" id="PS51462"/>
    </source>
</evidence>
<organism evidence="2 3">
    <name type="scientific">Paenibacillus rigui</name>
    <dbReference type="NCBI Taxonomy" id="554312"/>
    <lineage>
        <taxon>Bacteria</taxon>
        <taxon>Bacillati</taxon>
        <taxon>Bacillota</taxon>
        <taxon>Bacilli</taxon>
        <taxon>Bacillales</taxon>
        <taxon>Paenibacillaceae</taxon>
        <taxon>Paenibacillus</taxon>
    </lineage>
</organism>
<dbReference type="InterPro" id="IPR000086">
    <property type="entry name" value="NUDIX_hydrolase_dom"/>
</dbReference>
<dbReference type="OrthoDB" id="9780586at2"/>
<dbReference type="Pfam" id="PF00293">
    <property type="entry name" value="NUDIX"/>
    <property type="match status" value="1"/>
</dbReference>
<dbReference type="PANTHER" id="PTHR10885:SF0">
    <property type="entry name" value="ISOPENTENYL-DIPHOSPHATE DELTA-ISOMERASE"/>
    <property type="match status" value="1"/>
</dbReference>
<dbReference type="RefSeq" id="WP_094015535.1">
    <property type="nucleotide sequence ID" value="NZ_NMQW01000020.1"/>
</dbReference>
<name>A0A229UQA6_9BACL</name>
<evidence type="ECO:0000313" key="2">
    <source>
        <dbReference type="EMBL" id="OXM85544.1"/>
    </source>
</evidence>
<dbReference type="Gene3D" id="3.90.79.10">
    <property type="entry name" value="Nucleoside Triphosphate Pyrophosphohydrolase"/>
    <property type="match status" value="1"/>
</dbReference>
<feature type="domain" description="Nudix hydrolase" evidence="1">
    <location>
        <begin position="31"/>
        <end position="180"/>
    </location>
</feature>
<evidence type="ECO:0000313" key="3">
    <source>
        <dbReference type="Proteomes" id="UP000215509"/>
    </source>
</evidence>
<dbReference type="Proteomes" id="UP000215509">
    <property type="component" value="Unassembled WGS sequence"/>
</dbReference>
<dbReference type="InterPro" id="IPR015797">
    <property type="entry name" value="NUDIX_hydrolase-like_dom_sf"/>
</dbReference>